<evidence type="ECO:0000313" key="3">
    <source>
        <dbReference type="Proteomes" id="UP000295620"/>
    </source>
</evidence>
<evidence type="ECO:0008006" key="4">
    <source>
        <dbReference type="Google" id="ProtNLM"/>
    </source>
</evidence>
<dbReference type="Pfam" id="PF06037">
    <property type="entry name" value="DUF922"/>
    <property type="match status" value="1"/>
</dbReference>
<gene>
    <name evidence="2" type="ORF">ATK78_2476</name>
</gene>
<proteinExistence type="predicted"/>
<dbReference type="RefSeq" id="WP_133576326.1">
    <property type="nucleotide sequence ID" value="NZ_SNYC01000004.1"/>
</dbReference>
<keyword evidence="3" id="KW-1185">Reference proteome</keyword>
<evidence type="ECO:0000256" key="1">
    <source>
        <dbReference type="SAM" id="SignalP"/>
    </source>
</evidence>
<comment type="caution">
    <text evidence="2">The sequence shown here is derived from an EMBL/GenBank/DDBJ whole genome shotgun (WGS) entry which is preliminary data.</text>
</comment>
<reference evidence="2 3" key="1">
    <citation type="submission" date="2019-03" db="EMBL/GenBank/DDBJ databases">
        <title>Genomic Encyclopedia of Archaeal and Bacterial Type Strains, Phase II (KMG-II): from individual species to whole genera.</title>
        <authorList>
            <person name="Goeker M."/>
        </authorList>
    </citation>
    <scope>NUCLEOTIDE SEQUENCE [LARGE SCALE GENOMIC DNA]</scope>
    <source>
        <strain evidence="2 3">DSM 19035</strain>
    </source>
</reference>
<sequence length="186" mass="21810">MKINPLPLLLSMLFLTPFLASSQHLRPHDIPKVTLADFKASVKPNAPYPVYINVRIYYRIDSVVKLSDLAYKLKVITKVEQNTGGSFFDQVKVPRKEVDALLNHEQGHLLIGFIIGNKIEKLMSEFIYTADFQGEVRYKFQEYERRLSELHNEYDTATNHSTYKDAQKEWDKKLKLMFEQTWQPEK</sequence>
<protein>
    <recommendedName>
        <fullName evidence="4">DUF922 domain-containing protein</fullName>
    </recommendedName>
</protein>
<evidence type="ECO:0000313" key="2">
    <source>
        <dbReference type="EMBL" id="TDQ10310.1"/>
    </source>
</evidence>
<feature type="chain" id="PRO_5020798645" description="DUF922 domain-containing protein" evidence="1">
    <location>
        <begin position="21"/>
        <end position="186"/>
    </location>
</feature>
<name>A0A4R6SWT0_9SPHI</name>
<dbReference type="InterPro" id="IPR010321">
    <property type="entry name" value="DUF922"/>
</dbReference>
<dbReference type="OrthoDB" id="5431540at2"/>
<dbReference type="EMBL" id="SNYC01000004">
    <property type="protein sequence ID" value="TDQ10310.1"/>
    <property type="molecule type" value="Genomic_DNA"/>
</dbReference>
<accession>A0A4R6SWT0</accession>
<feature type="signal peptide" evidence="1">
    <location>
        <begin position="1"/>
        <end position="20"/>
    </location>
</feature>
<organism evidence="2 3">
    <name type="scientific">Pedobacter metabolipauper</name>
    <dbReference type="NCBI Taxonomy" id="425513"/>
    <lineage>
        <taxon>Bacteria</taxon>
        <taxon>Pseudomonadati</taxon>
        <taxon>Bacteroidota</taxon>
        <taxon>Sphingobacteriia</taxon>
        <taxon>Sphingobacteriales</taxon>
        <taxon>Sphingobacteriaceae</taxon>
        <taxon>Pedobacter</taxon>
    </lineage>
</organism>
<keyword evidence="1" id="KW-0732">Signal</keyword>
<dbReference type="AlphaFoldDB" id="A0A4R6SWT0"/>
<dbReference type="Proteomes" id="UP000295620">
    <property type="component" value="Unassembled WGS sequence"/>
</dbReference>